<evidence type="ECO:0000256" key="2">
    <source>
        <dbReference type="ARBA" id="ARBA00005995"/>
    </source>
</evidence>
<dbReference type="SUPFAM" id="SSF46689">
    <property type="entry name" value="Homeodomain-like"/>
    <property type="match status" value="1"/>
</dbReference>
<evidence type="ECO:0000313" key="9">
    <source>
        <dbReference type="EMBL" id="CAD1835411.1"/>
    </source>
</evidence>
<feature type="compositionally biased region" description="Basic residues" evidence="7">
    <location>
        <begin position="195"/>
        <end position="204"/>
    </location>
</feature>
<dbReference type="Pfam" id="PF01593">
    <property type="entry name" value="Amino_oxidase"/>
    <property type="match status" value="1"/>
</dbReference>
<feature type="domain" description="SWIRM" evidence="8">
    <location>
        <begin position="661"/>
        <end position="761"/>
    </location>
</feature>
<keyword evidence="4" id="KW-0274">FAD</keyword>
<feature type="region of interest" description="Disordered" evidence="7">
    <location>
        <begin position="1"/>
        <end position="71"/>
    </location>
</feature>
<dbReference type="PROSITE" id="PS50896">
    <property type="entry name" value="LISH"/>
    <property type="match status" value="1"/>
</dbReference>
<dbReference type="SUPFAM" id="SSF51905">
    <property type="entry name" value="FAD/NAD(P)-binding domain"/>
    <property type="match status" value="1"/>
</dbReference>
<dbReference type="GO" id="GO:0050660">
    <property type="term" value="F:flavin adenine dinucleotide binding"/>
    <property type="evidence" value="ECO:0007669"/>
    <property type="project" value="UniProtKB-ARBA"/>
</dbReference>
<evidence type="ECO:0000256" key="6">
    <source>
        <dbReference type="ARBA" id="ARBA00023002"/>
    </source>
</evidence>
<feature type="region of interest" description="Disordered" evidence="7">
    <location>
        <begin position="84"/>
        <end position="292"/>
    </location>
</feature>
<evidence type="ECO:0000256" key="4">
    <source>
        <dbReference type="ARBA" id="ARBA00022827"/>
    </source>
</evidence>
<proteinExistence type="inferred from homology"/>
<keyword evidence="3" id="KW-0285">Flavoprotein</keyword>
<feature type="compositionally biased region" description="Basic and acidic residues" evidence="7">
    <location>
        <begin position="205"/>
        <end position="219"/>
    </location>
</feature>
<name>A0A6V7PXA3_ANACO</name>
<dbReference type="GO" id="GO:0141052">
    <property type="term" value="F:histone H3 demethylase activity"/>
    <property type="evidence" value="ECO:0007669"/>
    <property type="project" value="UniProtKB-ARBA"/>
</dbReference>
<evidence type="ECO:0000256" key="5">
    <source>
        <dbReference type="ARBA" id="ARBA00022853"/>
    </source>
</evidence>
<evidence type="ECO:0000256" key="3">
    <source>
        <dbReference type="ARBA" id="ARBA00022630"/>
    </source>
</evidence>
<keyword evidence="5" id="KW-0156">Chromatin regulator</keyword>
<reference evidence="9" key="1">
    <citation type="submission" date="2020-07" db="EMBL/GenBank/DDBJ databases">
        <authorList>
            <person name="Lin J."/>
        </authorList>
    </citation>
    <scope>NUCLEOTIDE SEQUENCE</scope>
</reference>
<dbReference type="Gene3D" id="3.50.50.60">
    <property type="entry name" value="FAD/NAD(P)-binding domain"/>
    <property type="match status" value="2"/>
</dbReference>
<dbReference type="Pfam" id="PF23030">
    <property type="entry name" value="SCAF11-like_C"/>
    <property type="match status" value="1"/>
</dbReference>
<dbReference type="InterPro" id="IPR006594">
    <property type="entry name" value="LisH"/>
</dbReference>
<dbReference type="InterPro" id="IPR002937">
    <property type="entry name" value="Amino_oxidase"/>
</dbReference>
<dbReference type="PROSITE" id="PS50934">
    <property type="entry name" value="SWIRM"/>
    <property type="match status" value="1"/>
</dbReference>
<dbReference type="InterPro" id="IPR036188">
    <property type="entry name" value="FAD/NAD-bd_sf"/>
</dbReference>
<evidence type="ECO:0000259" key="8">
    <source>
        <dbReference type="PROSITE" id="PS50934"/>
    </source>
</evidence>
<comment type="similarity">
    <text evidence="2">Belongs to the flavin monoamine oxidase family.</text>
</comment>
<evidence type="ECO:0000256" key="1">
    <source>
        <dbReference type="ARBA" id="ARBA00001974"/>
    </source>
</evidence>
<dbReference type="Gene3D" id="1.10.10.10">
    <property type="entry name" value="Winged helix-like DNA-binding domain superfamily/Winged helix DNA-binding domain"/>
    <property type="match status" value="1"/>
</dbReference>
<dbReference type="InterPro" id="IPR057031">
    <property type="entry name" value="SFR19-like_C"/>
</dbReference>
<dbReference type="InterPro" id="IPR007526">
    <property type="entry name" value="SWIRM"/>
</dbReference>
<dbReference type="InterPro" id="IPR050281">
    <property type="entry name" value="Flavin_monoamine_oxidase"/>
</dbReference>
<feature type="compositionally biased region" description="Polar residues" evidence="7">
    <location>
        <begin position="347"/>
        <end position="360"/>
    </location>
</feature>
<feature type="region of interest" description="Disordered" evidence="7">
    <location>
        <begin position="345"/>
        <end position="370"/>
    </location>
</feature>
<feature type="compositionally biased region" description="Basic residues" evidence="7">
    <location>
        <begin position="127"/>
        <end position="139"/>
    </location>
</feature>
<feature type="region of interest" description="Disordered" evidence="7">
    <location>
        <begin position="1545"/>
        <end position="1590"/>
    </location>
</feature>
<organism evidence="9">
    <name type="scientific">Ananas comosus var. bracteatus</name>
    <name type="common">red pineapple</name>
    <dbReference type="NCBI Taxonomy" id="296719"/>
    <lineage>
        <taxon>Eukaryota</taxon>
        <taxon>Viridiplantae</taxon>
        <taxon>Streptophyta</taxon>
        <taxon>Embryophyta</taxon>
        <taxon>Tracheophyta</taxon>
        <taxon>Spermatophyta</taxon>
        <taxon>Magnoliopsida</taxon>
        <taxon>Liliopsida</taxon>
        <taxon>Poales</taxon>
        <taxon>Bromeliaceae</taxon>
        <taxon>Bromelioideae</taxon>
        <taxon>Ananas</taxon>
    </lineage>
</organism>
<accession>A0A6V7PXA3</accession>
<evidence type="ECO:0000256" key="7">
    <source>
        <dbReference type="SAM" id="MobiDB-lite"/>
    </source>
</evidence>
<dbReference type="InterPro" id="IPR009057">
    <property type="entry name" value="Homeodomain-like_sf"/>
</dbReference>
<dbReference type="PANTHER" id="PTHR10742:SF410">
    <property type="entry name" value="LYSINE-SPECIFIC HISTONE DEMETHYLASE 2"/>
    <property type="match status" value="1"/>
</dbReference>
<feature type="region of interest" description="Disordered" evidence="7">
    <location>
        <begin position="487"/>
        <end position="508"/>
    </location>
</feature>
<dbReference type="Gene3D" id="3.90.660.10">
    <property type="match status" value="1"/>
</dbReference>
<dbReference type="Pfam" id="PF04433">
    <property type="entry name" value="SWIRM"/>
    <property type="match status" value="1"/>
</dbReference>
<protein>
    <recommendedName>
        <fullName evidence="8">SWIRM domain-containing protein</fullName>
    </recommendedName>
</protein>
<dbReference type="GO" id="GO:0016705">
    <property type="term" value="F:oxidoreductase activity, acting on paired donors, with incorporation or reduction of molecular oxygen"/>
    <property type="evidence" value="ECO:0007669"/>
    <property type="project" value="UniProtKB-ARBA"/>
</dbReference>
<dbReference type="PRINTS" id="PR00419">
    <property type="entry name" value="ADXRDTASE"/>
</dbReference>
<dbReference type="InterPro" id="IPR036388">
    <property type="entry name" value="WH-like_DNA-bd_sf"/>
</dbReference>
<comment type="cofactor">
    <cofactor evidence="1">
        <name>FAD</name>
        <dbReference type="ChEBI" id="CHEBI:57692"/>
    </cofactor>
</comment>
<sequence>MWLAISGSNPFALDPTPNPIRTESTYQRLGVSERLHPLSSSSSSSPFVSNAGKKKKIPLRPLATSTHASRGRALASDAASLAEIARSPSPIPRSGSCKMGGGDGDEGHVLGAEGNSDDDERPLGSLFKKKIRKLKRRRRVGEADGAGSGVGQDSTTLDGDRVSEQKGAVAEVDNCSDHSSDLVNDSLSAFLTSRSVRRSRQVSKKSKETAPRGINDAKRSLNKASDDGYGGKNGEMSTRPDRCSTPNSDDELLANQHVVGKTQKGRAGNKTALKQPSRIPSRASRKPLSSSAQELLVPISGSEVKNVEKDFDSSYRKLDCNLDNSAPSLIQAKDSDSVLKAKDDKLSATQRENNSIQASDRASEDGSDHFISGNVTQLKVPTWTIDGSGLKPCSGELIEESALASSNETNQKTEGVSEENRRNIDRVDLSCDETPNQENIMNGDGVVLTFQKEVEKPSLREKEISFVLLSRKSEAIADCDKLLQHSPDNCEGSLPKSDGKSSQDDGLSSYVNISVTSHQVVEDSAVPFTNCNGVPSANACVDQSVRGISVVNKSAADAFKEPSPTMSMKEGGITKETNEYDVQLDPDNAENQSMVPRAMRNAKKRRHGDMAYEGDADWDVLMHEQGLFTNISIDCRDRSIKSKDKSNADSNLQVFDDATYGAAAAVAAGLKARAVSPIEKIKFKDFLKRKGGLQEYLDCRNLILSHWSKDVRRILPLADCGISDSPSEDESSRNSLIREIYQFLDRNGYINTGIALENRANKLLYTPHSEVASDFELNESYGLNGASHNNEIASYPGNDAAVDNTKTLNAPETEFDAHAQAYTEHEKEPSAYIRKASGITDSDSKGCKRIIVVGAGPAGLTAARHLQRQGFFVTVLEARDRIGGRVCTDRTSLSVPVDLGASIITGVEADIATERRPDPSSLICTQLGLELTVLNSHCPLYDLVTGDKVPADLDEALEAEYNSLLDEMVLVVAQNGEGAFKMSLEDGLERLLRKRRMTQSTSFIATDQYKMICDSQCVDASKFGSTDSGIVSNEGSDKTDVLSPLERRVMDWHFAHLEYGCAAMLKDVSLPHWNQDDIYGGFGGPHCMIKGGYSTVIESLGKGLDIRLKHIVTKVEYETKESDNVCQNQNKVKVCTSNGSEFFGDAVLITVPLGCLKVEAIKFSPCLPDWKQLAIQRLGFGVLNKVVLEFPEVFWDDTVDYFGTTAEETAHRGQCFMFWNVKKTVGAPVLIGLVVGKAAIDGQSMSSYDHVNYALMVLRRLFGQASVPDPVAFVVTNWGTDPFSRGAYSYVAKGASGQDYDILGRPVANCLFFAGEATCKEHPDTVGGAMLSGLREAVRIIDVLSSGKDYMAEVEAMETVQRQSESEKNEVRDLSKRLETCKFSSDAIHSLVTKEALLRDMFSSAKTTSGRLHLAKELLRLPVEVLKSFAGNKEGLGTLNSWILDSLGKNATQLLRHCVRLLMLVSTDLLAVRLSGIGRTVKEKVCVHTSRDIRAIASQLVSMWIEIFRKEKANNGGLKLFRNISASETTKIKTKDLQQGKLPLRPTNEVMDNKGSLKIPKSAGSYSPSKPYHKKSDSKTTNLETPMDTKSEANSLRFRKPAQGLESEVEHNTVISEEEAAAYAAAEAARASAIAAAKAYASSEAEATTSRELPKIPSFHKFARREHNLQMDETDFRKKWSAGSFGRQDSVTEIDTRNCKVRNWSVDFTATYANPEASRMSGDNYTQRSLSNEMACPLNLREHSGESVVDSRLTRAWVDTDNVGTGGVKDFSAIERWQSQAMDADADFYRNLRIPDEEDSNKIFRLHTVNHQKRTDGSSASQVAESKPILDGRSRVEHIKQGVVDYVASLLMPLYKTRKLDREGYKAIMKKAVTKVMEQCTEAEKAMAVYEFLDFKRKNKIRSFVDKLIEKHMQVNQTPNS</sequence>
<dbReference type="EMBL" id="LR862153">
    <property type="protein sequence ID" value="CAD1835411.1"/>
    <property type="molecule type" value="Genomic_DNA"/>
</dbReference>
<keyword evidence="6" id="KW-0560">Oxidoreductase</keyword>
<feature type="compositionally biased region" description="Polar residues" evidence="7">
    <location>
        <begin position="181"/>
        <end position="192"/>
    </location>
</feature>
<gene>
    <name evidence="9" type="ORF">CB5_LOCUS18622</name>
</gene>
<dbReference type="SUPFAM" id="SSF54373">
    <property type="entry name" value="FAD-linked reductases, C-terminal domain"/>
    <property type="match status" value="1"/>
</dbReference>
<dbReference type="PANTHER" id="PTHR10742">
    <property type="entry name" value="FLAVIN MONOAMINE OXIDASE"/>
    <property type="match status" value="1"/>
</dbReference>